<accession>A0ABU5MZ74</accession>
<dbReference type="Proteomes" id="UP001290861">
    <property type="component" value="Unassembled WGS sequence"/>
</dbReference>
<evidence type="ECO:0000256" key="9">
    <source>
        <dbReference type="ARBA" id="ARBA00023014"/>
    </source>
</evidence>
<proteinExistence type="inferred from homology"/>
<dbReference type="InterPro" id="IPR019480">
    <property type="entry name" value="Dihydroorotate_DH_Fe-S-bd"/>
</dbReference>
<evidence type="ECO:0000313" key="13">
    <source>
        <dbReference type="Proteomes" id="UP001290861"/>
    </source>
</evidence>
<evidence type="ECO:0000259" key="11">
    <source>
        <dbReference type="PROSITE" id="PS51384"/>
    </source>
</evidence>
<evidence type="ECO:0000256" key="1">
    <source>
        <dbReference type="ARBA" id="ARBA00006422"/>
    </source>
</evidence>
<comment type="caution">
    <text evidence="12">The sequence shown here is derived from an EMBL/GenBank/DDBJ whole genome shotgun (WGS) entry which is preliminary data.</text>
</comment>
<keyword evidence="4" id="KW-0001">2Fe-2S</keyword>
<dbReference type="EMBL" id="JARVCO010000010">
    <property type="protein sequence ID" value="MDZ8119401.1"/>
    <property type="molecule type" value="Genomic_DNA"/>
</dbReference>
<protein>
    <submittedName>
        <fullName evidence="12">Dihydroorotate dehydrogenase electron transfer subunit</fullName>
    </submittedName>
</protein>
<dbReference type="InterPro" id="IPR050353">
    <property type="entry name" value="PyrK_electron_transfer"/>
</dbReference>
<keyword evidence="5" id="KW-0479">Metal-binding</keyword>
<dbReference type="Gene3D" id="2.10.240.10">
    <property type="entry name" value="Dihydroorotate dehydrogenase, electron transfer subunit"/>
    <property type="match status" value="1"/>
</dbReference>
<evidence type="ECO:0000313" key="12">
    <source>
        <dbReference type="EMBL" id="MDZ8119401.1"/>
    </source>
</evidence>
<keyword evidence="9" id="KW-0411">Iron-sulfur</keyword>
<dbReference type="PANTHER" id="PTHR43513:SF3">
    <property type="entry name" value="DIHYDROOROTATE DEHYDROGENASE B (NAD(+)), ELECTRON TRANSFER SUBUNIT-RELATED"/>
    <property type="match status" value="1"/>
</dbReference>
<dbReference type="Gene3D" id="3.40.50.80">
    <property type="entry name" value="Nucleotide-binding domain of ferredoxin-NADP reductase (FNR) module"/>
    <property type="match status" value="1"/>
</dbReference>
<keyword evidence="8" id="KW-0408">Iron</keyword>
<comment type="cofactor">
    <cofactor evidence="10">
        <name>[2Fe-2S] cluster</name>
        <dbReference type="ChEBI" id="CHEBI:190135"/>
    </cofactor>
</comment>
<organism evidence="12 13">
    <name type="scientific">Pontiella agarivorans</name>
    <dbReference type="NCBI Taxonomy" id="3038953"/>
    <lineage>
        <taxon>Bacteria</taxon>
        <taxon>Pseudomonadati</taxon>
        <taxon>Kiritimatiellota</taxon>
        <taxon>Kiritimatiellia</taxon>
        <taxon>Kiritimatiellales</taxon>
        <taxon>Pontiellaceae</taxon>
        <taxon>Pontiella</taxon>
    </lineage>
</organism>
<evidence type="ECO:0000256" key="8">
    <source>
        <dbReference type="ARBA" id="ARBA00023004"/>
    </source>
</evidence>
<evidence type="ECO:0000256" key="2">
    <source>
        <dbReference type="ARBA" id="ARBA00022448"/>
    </source>
</evidence>
<evidence type="ECO:0000256" key="7">
    <source>
        <dbReference type="ARBA" id="ARBA00022982"/>
    </source>
</evidence>
<dbReference type="Gene3D" id="2.40.30.10">
    <property type="entry name" value="Translation factors"/>
    <property type="match status" value="1"/>
</dbReference>
<dbReference type="PANTHER" id="PTHR43513">
    <property type="entry name" value="DIHYDROOROTATE DEHYDROGENASE B (NAD(+)), ELECTRON TRANSFER SUBUNIT"/>
    <property type="match status" value="1"/>
</dbReference>
<evidence type="ECO:0000256" key="6">
    <source>
        <dbReference type="ARBA" id="ARBA00022827"/>
    </source>
</evidence>
<dbReference type="InterPro" id="IPR012165">
    <property type="entry name" value="Cyt_c3_hydrogenase_gsu"/>
</dbReference>
<keyword evidence="6" id="KW-0274">FAD</keyword>
<dbReference type="InterPro" id="IPR017927">
    <property type="entry name" value="FAD-bd_FR_type"/>
</dbReference>
<dbReference type="InterPro" id="IPR037117">
    <property type="entry name" value="Dihydroorotate_DH_ele_sf"/>
</dbReference>
<evidence type="ECO:0000256" key="3">
    <source>
        <dbReference type="ARBA" id="ARBA00022630"/>
    </source>
</evidence>
<dbReference type="InterPro" id="IPR039261">
    <property type="entry name" value="FNR_nucleotide-bd"/>
</dbReference>
<keyword evidence="3" id="KW-0285">Flavoprotein</keyword>
<evidence type="ECO:0000256" key="5">
    <source>
        <dbReference type="ARBA" id="ARBA00022723"/>
    </source>
</evidence>
<reference evidence="12 13" key="1">
    <citation type="journal article" date="2024" name="Appl. Environ. Microbiol.">
        <title>Pontiella agarivorans sp. nov., a novel marine anaerobic bacterium capable of degrading macroalgal polysaccharides and fixing nitrogen.</title>
        <authorList>
            <person name="Liu N."/>
            <person name="Kivenson V."/>
            <person name="Peng X."/>
            <person name="Cui Z."/>
            <person name="Lankiewicz T.S."/>
            <person name="Gosselin K.M."/>
            <person name="English C.J."/>
            <person name="Blair E.M."/>
            <person name="O'Malley M.A."/>
            <person name="Valentine D.L."/>
        </authorList>
    </citation>
    <scope>NUCLEOTIDE SEQUENCE [LARGE SCALE GENOMIC DNA]</scope>
    <source>
        <strain evidence="12 13">NLcol2</strain>
    </source>
</reference>
<sequence length="261" mass="28673">MKHELTNVIEHDNFQGEYRILRLAAPVTGPQVKPGQFLGLQVPNLGERILRRPFSIYQADASGVAVLYKAVGRGTEAMANIQVGDTVNIIGPLGNGYPEPDASKTPVLVAGGYGNAALYILAQRMKKKGIAFFGGRSAIDILLVKEFEELGWDVRPTTDDGSLGTQGLVTDAFDPWAKKQDFQSLEVFCCGPNPMLKAIGDRAIAHDFTAWLSIDRHMACGVGACLTCVIKRKTDTPKDWEWSRCCKDGPIYESREVLWDE</sequence>
<evidence type="ECO:0000256" key="10">
    <source>
        <dbReference type="ARBA" id="ARBA00034078"/>
    </source>
</evidence>
<dbReference type="InterPro" id="IPR017938">
    <property type="entry name" value="Riboflavin_synthase-like_b-brl"/>
</dbReference>
<dbReference type="CDD" id="cd06218">
    <property type="entry name" value="DHOD_e_trans"/>
    <property type="match status" value="1"/>
</dbReference>
<gene>
    <name evidence="12" type="ORF">P9H32_12285</name>
</gene>
<dbReference type="PIRSF" id="PIRSF006816">
    <property type="entry name" value="Cyc3_hyd_g"/>
    <property type="match status" value="1"/>
</dbReference>
<dbReference type="PROSITE" id="PS51384">
    <property type="entry name" value="FAD_FR"/>
    <property type="match status" value="1"/>
</dbReference>
<evidence type="ECO:0000256" key="4">
    <source>
        <dbReference type="ARBA" id="ARBA00022714"/>
    </source>
</evidence>
<name>A0ABU5MZ74_9BACT</name>
<keyword evidence="13" id="KW-1185">Reference proteome</keyword>
<dbReference type="RefSeq" id="WP_322609185.1">
    <property type="nucleotide sequence ID" value="NZ_JARVCO010000010.1"/>
</dbReference>
<keyword evidence="7" id="KW-0249">Electron transport</keyword>
<keyword evidence="2" id="KW-0813">Transport</keyword>
<dbReference type="Pfam" id="PF10418">
    <property type="entry name" value="DHODB_Fe-S_bind"/>
    <property type="match status" value="1"/>
</dbReference>
<comment type="similarity">
    <text evidence="1">Belongs to the PyrK family.</text>
</comment>
<dbReference type="SUPFAM" id="SSF52343">
    <property type="entry name" value="Ferredoxin reductase-like, C-terminal NADP-linked domain"/>
    <property type="match status" value="1"/>
</dbReference>
<feature type="domain" description="FAD-binding FR-type" evidence="11">
    <location>
        <begin position="1"/>
        <end position="99"/>
    </location>
</feature>
<dbReference type="SUPFAM" id="SSF63380">
    <property type="entry name" value="Riboflavin synthase domain-like"/>
    <property type="match status" value="1"/>
</dbReference>